<dbReference type="Proteomes" id="UP001492541">
    <property type="component" value="Chromosome"/>
</dbReference>
<evidence type="ECO:0008006" key="4">
    <source>
        <dbReference type="Google" id="ProtNLM"/>
    </source>
</evidence>
<gene>
    <name evidence="2" type="ORF">LPQ35_04445</name>
</gene>
<keyword evidence="3" id="KW-1185">Reference proteome</keyword>
<evidence type="ECO:0000313" key="2">
    <source>
        <dbReference type="EMBL" id="XAT64620.1"/>
    </source>
</evidence>
<organism evidence="2 3">
    <name type="scientific">Geoglobus acetivorans</name>
    <dbReference type="NCBI Taxonomy" id="565033"/>
    <lineage>
        <taxon>Archaea</taxon>
        <taxon>Methanobacteriati</taxon>
        <taxon>Methanobacteriota</taxon>
        <taxon>Archaeoglobi</taxon>
        <taxon>Archaeoglobales</taxon>
        <taxon>Archaeoglobaceae</taxon>
        <taxon>Geoglobus</taxon>
    </lineage>
</organism>
<protein>
    <recommendedName>
        <fullName evidence="4">Magnesium and cobalt transport protein CorA</fullName>
    </recommendedName>
</protein>
<proteinExistence type="predicted"/>
<keyword evidence="1" id="KW-0472">Membrane</keyword>
<sequence>MELSIFHAEELEDVLNSIPGLKPSFKKLGDVEVIAESEYVRVGKYRNYVIVLSSEKLDFENAPIETFRIVLTELENGREFQFGTYRFEENTVEIQPGREVDFFELSPIFSELAALKTLSLDAGNRGEFLSKEETKIIDRTVKILENAGTMDISVLEDLAFELSSLKGKFISRYMKFKDEIEEIGQSLIRFKSLSRKYGHFLYELAAEYEDVLSNLRYYETSFDQTLRSVRDSLETIHLKLESIQRRETLELQKRTSALQVAAAVIEFIVVFYYTMGIWSKYADLSMLPKWLSLLTLTVLSATVPLLTEAFGEYLLERRVGKKLVVYSMLMGLCIAIILYTIFF</sequence>
<feature type="transmembrane region" description="Helical" evidence="1">
    <location>
        <begin position="323"/>
        <end position="342"/>
    </location>
</feature>
<evidence type="ECO:0000313" key="3">
    <source>
        <dbReference type="Proteomes" id="UP001492541"/>
    </source>
</evidence>
<name>A0ABZ3H7D2_GEOAI</name>
<feature type="transmembrane region" description="Helical" evidence="1">
    <location>
        <begin position="290"/>
        <end position="311"/>
    </location>
</feature>
<evidence type="ECO:0000256" key="1">
    <source>
        <dbReference type="SAM" id="Phobius"/>
    </source>
</evidence>
<dbReference type="EMBL" id="CP087714">
    <property type="protein sequence ID" value="XAT64620.1"/>
    <property type="molecule type" value="Genomic_DNA"/>
</dbReference>
<feature type="transmembrane region" description="Helical" evidence="1">
    <location>
        <begin position="256"/>
        <end position="278"/>
    </location>
</feature>
<keyword evidence="1" id="KW-0812">Transmembrane</keyword>
<reference evidence="2 3" key="1">
    <citation type="submission" date="2021-11" db="EMBL/GenBank/DDBJ databases">
        <title>Whole genome of Geoglobus acetivorans.</title>
        <authorList>
            <person name="Liu D."/>
        </authorList>
    </citation>
    <scope>NUCLEOTIDE SEQUENCE [LARGE SCALE GENOMIC DNA]</scope>
    <source>
        <strain evidence="2 3">SBH6</strain>
    </source>
</reference>
<dbReference type="GeneID" id="90448908"/>
<keyword evidence="1" id="KW-1133">Transmembrane helix</keyword>
<dbReference type="RefSeq" id="WP_193807972.1">
    <property type="nucleotide sequence ID" value="NZ_CP087714.1"/>
</dbReference>
<accession>A0ABZ3H7D2</accession>